<dbReference type="CDD" id="cd00392">
    <property type="entry name" value="Ribosomal_L13"/>
    <property type="match status" value="1"/>
</dbReference>
<dbReference type="NCBIfam" id="TIGR01066">
    <property type="entry name" value="rplM_bact"/>
    <property type="match status" value="1"/>
</dbReference>
<dbReference type="InterPro" id="IPR005823">
    <property type="entry name" value="Ribosomal_uL13_bac-type"/>
</dbReference>
<dbReference type="EMBL" id="RPFJ01000015">
    <property type="protein sequence ID" value="RPD95850.1"/>
    <property type="molecule type" value="Genomic_DNA"/>
</dbReference>
<dbReference type="GO" id="GO:0003729">
    <property type="term" value="F:mRNA binding"/>
    <property type="evidence" value="ECO:0007669"/>
    <property type="project" value="TreeGrafter"/>
</dbReference>
<evidence type="ECO:0000256" key="1">
    <source>
        <dbReference type="ARBA" id="ARBA00006227"/>
    </source>
</evidence>
<evidence type="ECO:0000256" key="3">
    <source>
        <dbReference type="ARBA" id="ARBA00022980"/>
    </source>
</evidence>
<proteinExistence type="inferred from homology"/>
<keyword evidence="10" id="KW-1185">Reference proteome</keyword>
<dbReference type="PROSITE" id="PS00783">
    <property type="entry name" value="RIBOSOMAL_L13"/>
    <property type="match status" value="1"/>
</dbReference>
<evidence type="ECO:0000256" key="2">
    <source>
        <dbReference type="ARBA" id="ARBA00011838"/>
    </source>
</evidence>
<evidence type="ECO:0000256" key="8">
    <source>
        <dbReference type="RuleBase" id="RU003878"/>
    </source>
</evidence>
<evidence type="ECO:0000256" key="7">
    <source>
        <dbReference type="RuleBase" id="RU003877"/>
    </source>
</evidence>
<evidence type="ECO:0000313" key="10">
    <source>
        <dbReference type="Proteomes" id="UP000270856"/>
    </source>
</evidence>
<evidence type="ECO:0000256" key="4">
    <source>
        <dbReference type="ARBA" id="ARBA00023274"/>
    </source>
</evidence>
<protein>
    <recommendedName>
        <fullName evidence="5 6">Large ribosomal subunit protein uL13</fullName>
    </recommendedName>
</protein>
<dbReference type="PANTHER" id="PTHR11545:SF2">
    <property type="entry name" value="LARGE RIBOSOMAL SUBUNIT PROTEIN UL13M"/>
    <property type="match status" value="1"/>
</dbReference>
<dbReference type="RefSeq" id="WP_123898444.1">
    <property type="nucleotide sequence ID" value="NZ_RPFJ01000015.1"/>
</dbReference>
<keyword evidence="3 6" id="KW-0689">Ribosomal protein</keyword>
<dbReference type="HAMAP" id="MF_01366">
    <property type="entry name" value="Ribosomal_uL13"/>
    <property type="match status" value="1"/>
</dbReference>
<dbReference type="SUPFAM" id="SSF52161">
    <property type="entry name" value="Ribosomal protein L13"/>
    <property type="match status" value="1"/>
</dbReference>
<comment type="similarity">
    <text evidence="1 6 7">Belongs to the universal ribosomal protein uL13 family.</text>
</comment>
<comment type="subunit">
    <text evidence="2 6">Part of the 50S ribosomal subunit.</text>
</comment>
<keyword evidence="4 6" id="KW-0687">Ribonucleoprotein</keyword>
<dbReference type="InterPro" id="IPR005822">
    <property type="entry name" value="Ribosomal_uL13"/>
</dbReference>
<evidence type="ECO:0000313" key="9">
    <source>
        <dbReference type="EMBL" id="RPD95850.1"/>
    </source>
</evidence>
<organism evidence="9 10">
    <name type="scientific">Aureibaculum marinum</name>
    <dbReference type="NCBI Taxonomy" id="2487930"/>
    <lineage>
        <taxon>Bacteria</taxon>
        <taxon>Pseudomonadati</taxon>
        <taxon>Bacteroidota</taxon>
        <taxon>Flavobacteriia</taxon>
        <taxon>Flavobacteriales</taxon>
        <taxon>Flavobacteriaceae</taxon>
        <taxon>Aureibaculum</taxon>
    </lineage>
</organism>
<dbReference type="PANTHER" id="PTHR11545">
    <property type="entry name" value="RIBOSOMAL PROTEIN L13"/>
    <property type="match status" value="1"/>
</dbReference>
<dbReference type="Pfam" id="PF00572">
    <property type="entry name" value="Ribosomal_L13"/>
    <property type="match status" value="1"/>
</dbReference>
<dbReference type="GO" id="GO:0022625">
    <property type="term" value="C:cytosolic large ribosomal subunit"/>
    <property type="evidence" value="ECO:0007669"/>
    <property type="project" value="TreeGrafter"/>
</dbReference>
<dbReference type="InterPro" id="IPR023563">
    <property type="entry name" value="Ribosomal_uL13_CS"/>
</dbReference>
<dbReference type="FunFam" id="3.90.1180.10:FF:000001">
    <property type="entry name" value="50S ribosomal protein L13"/>
    <property type="match status" value="1"/>
</dbReference>
<dbReference type="AlphaFoldDB" id="A0A3N4NUK0"/>
<evidence type="ECO:0000256" key="6">
    <source>
        <dbReference type="HAMAP-Rule" id="MF_01366"/>
    </source>
</evidence>
<sequence length="151" mass="16839">MNTLSYKTVSANRNTVNKEWVLVDADGQTLGRLASKVAMLIRGKYKPNYTPHVDCGDNVVIINAEKIILSGNKWTDKSYIRHTGYPGGQRSLTATELFKKDPTRIVEKAVKGMLPKNKLGNALFKNLNVFAGAEHDKQAQKPKTINLNDLR</sequence>
<dbReference type="GO" id="GO:0003735">
    <property type="term" value="F:structural constituent of ribosome"/>
    <property type="evidence" value="ECO:0007669"/>
    <property type="project" value="InterPro"/>
</dbReference>
<dbReference type="PIRSF" id="PIRSF002181">
    <property type="entry name" value="Ribosomal_L13"/>
    <property type="match status" value="1"/>
</dbReference>
<dbReference type="Gene3D" id="3.90.1180.10">
    <property type="entry name" value="Ribosomal protein L13"/>
    <property type="match status" value="1"/>
</dbReference>
<dbReference type="Proteomes" id="UP000270856">
    <property type="component" value="Unassembled WGS sequence"/>
</dbReference>
<reference evidence="9 10" key="1">
    <citation type="submission" date="2018-11" db="EMBL/GenBank/DDBJ databases">
        <title>Aureibaculum marinum gen. nov., sp. nov., a member of the family Flavobacteriaceae isolated from the Bohai Sea.</title>
        <authorList>
            <person name="Ji X."/>
        </authorList>
    </citation>
    <scope>NUCLEOTIDE SEQUENCE [LARGE SCALE GENOMIC DNA]</scope>
    <source>
        <strain evidence="9 10">BH-SD17</strain>
    </source>
</reference>
<accession>A0A3N4NUK0</accession>
<dbReference type="OrthoDB" id="9801330at2"/>
<gene>
    <name evidence="6 8" type="primary">rplM</name>
    <name evidence="9" type="ORF">EGM88_11565</name>
</gene>
<name>A0A3N4NUK0_9FLAO</name>
<evidence type="ECO:0000256" key="5">
    <source>
        <dbReference type="ARBA" id="ARBA00035201"/>
    </source>
</evidence>
<comment type="function">
    <text evidence="6 8">This protein is one of the early assembly proteins of the 50S ribosomal subunit, although it is not seen to bind rRNA by itself. It is important during the early stages of 50S assembly.</text>
</comment>
<dbReference type="GO" id="GO:0006412">
    <property type="term" value="P:translation"/>
    <property type="evidence" value="ECO:0007669"/>
    <property type="project" value="UniProtKB-UniRule"/>
</dbReference>
<dbReference type="InterPro" id="IPR036899">
    <property type="entry name" value="Ribosomal_uL13_sf"/>
</dbReference>
<comment type="caution">
    <text evidence="9">The sequence shown here is derived from an EMBL/GenBank/DDBJ whole genome shotgun (WGS) entry which is preliminary data.</text>
</comment>
<dbReference type="GO" id="GO:0017148">
    <property type="term" value="P:negative regulation of translation"/>
    <property type="evidence" value="ECO:0007669"/>
    <property type="project" value="TreeGrafter"/>
</dbReference>